<dbReference type="InterPro" id="IPR023271">
    <property type="entry name" value="Aquaporin-like"/>
</dbReference>
<evidence type="ECO:0000256" key="1">
    <source>
        <dbReference type="ARBA" id="ARBA00004141"/>
    </source>
</evidence>
<dbReference type="PANTHER" id="PTHR45724:SF6">
    <property type="entry name" value="AQUAPORIN NIP-TYPE"/>
    <property type="match status" value="1"/>
</dbReference>
<dbReference type="InterPro" id="IPR000425">
    <property type="entry name" value="MIP"/>
</dbReference>
<sequence>MNPARTIGPAIVKRQFKGLWVYIVGPFIGAVAGGFVYNLMRYTDKPLREITRSTSFLTGTLKS</sequence>
<evidence type="ECO:0000313" key="6">
    <source>
        <dbReference type="EMBL" id="TYK14131.1"/>
    </source>
</evidence>
<protein>
    <submittedName>
        <fullName evidence="6">Putative aquaporin NIP-type</fullName>
    </submittedName>
</protein>
<dbReference type="PANTHER" id="PTHR45724">
    <property type="entry name" value="AQUAPORIN NIP2-1"/>
    <property type="match status" value="1"/>
</dbReference>
<evidence type="ECO:0000256" key="3">
    <source>
        <dbReference type="ARBA" id="ARBA00022989"/>
    </source>
</evidence>
<dbReference type="GO" id="GO:0016020">
    <property type="term" value="C:membrane"/>
    <property type="evidence" value="ECO:0007669"/>
    <property type="project" value="UniProtKB-SubCell"/>
</dbReference>
<dbReference type="GO" id="GO:0015267">
    <property type="term" value="F:channel activity"/>
    <property type="evidence" value="ECO:0007669"/>
    <property type="project" value="InterPro"/>
</dbReference>
<dbReference type="SUPFAM" id="SSF81338">
    <property type="entry name" value="Aquaporin-like"/>
    <property type="match status" value="1"/>
</dbReference>
<comment type="caution">
    <text evidence="6">The sequence shown here is derived from an EMBL/GenBank/DDBJ whole genome shotgun (WGS) entry which is preliminary data.</text>
</comment>
<comment type="subcellular location">
    <subcellularLocation>
        <location evidence="1">Membrane</location>
        <topology evidence="1">Multi-pass membrane protein</topology>
    </subcellularLocation>
</comment>
<keyword evidence="4 5" id="KW-0472">Membrane</keyword>
<dbReference type="AlphaFoldDB" id="A0A5D3CQQ6"/>
<evidence type="ECO:0000256" key="2">
    <source>
        <dbReference type="ARBA" id="ARBA00022692"/>
    </source>
</evidence>
<reference evidence="6 7" key="1">
    <citation type="submission" date="2019-08" db="EMBL/GenBank/DDBJ databases">
        <title>Draft genome sequences of two oriental melons (Cucumis melo L. var makuwa).</title>
        <authorList>
            <person name="Kwon S.-Y."/>
        </authorList>
    </citation>
    <scope>NUCLEOTIDE SEQUENCE [LARGE SCALE GENOMIC DNA]</scope>
    <source>
        <strain evidence="7">cv. Chang Bougi</strain>
        <tissue evidence="6">Leaf</tissue>
    </source>
</reference>
<keyword evidence="2 5" id="KW-0812">Transmembrane</keyword>
<feature type="transmembrane region" description="Helical" evidence="5">
    <location>
        <begin position="20"/>
        <end position="40"/>
    </location>
</feature>
<accession>A0A5D3CQQ6</accession>
<name>A0A5D3CQQ6_CUCMM</name>
<dbReference type="Pfam" id="PF00230">
    <property type="entry name" value="MIP"/>
    <property type="match status" value="1"/>
</dbReference>
<evidence type="ECO:0000256" key="5">
    <source>
        <dbReference type="SAM" id="Phobius"/>
    </source>
</evidence>
<gene>
    <name evidence="6" type="ORF">E5676_scaffold55129G00010</name>
</gene>
<dbReference type="EMBL" id="SSTD01009542">
    <property type="protein sequence ID" value="TYK14131.1"/>
    <property type="molecule type" value="Genomic_DNA"/>
</dbReference>
<evidence type="ECO:0000256" key="4">
    <source>
        <dbReference type="ARBA" id="ARBA00023136"/>
    </source>
</evidence>
<dbReference type="InterPro" id="IPR034294">
    <property type="entry name" value="Aquaporin_transptr"/>
</dbReference>
<dbReference type="Proteomes" id="UP000321947">
    <property type="component" value="Unassembled WGS sequence"/>
</dbReference>
<keyword evidence="3 5" id="KW-1133">Transmembrane helix</keyword>
<dbReference type="Gene3D" id="1.20.1080.10">
    <property type="entry name" value="Glycerol uptake facilitator protein"/>
    <property type="match status" value="1"/>
</dbReference>
<organism evidence="6 7">
    <name type="scientific">Cucumis melo var. makuwa</name>
    <name type="common">Oriental melon</name>
    <dbReference type="NCBI Taxonomy" id="1194695"/>
    <lineage>
        <taxon>Eukaryota</taxon>
        <taxon>Viridiplantae</taxon>
        <taxon>Streptophyta</taxon>
        <taxon>Embryophyta</taxon>
        <taxon>Tracheophyta</taxon>
        <taxon>Spermatophyta</taxon>
        <taxon>Magnoliopsida</taxon>
        <taxon>eudicotyledons</taxon>
        <taxon>Gunneridae</taxon>
        <taxon>Pentapetalae</taxon>
        <taxon>rosids</taxon>
        <taxon>fabids</taxon>
        <taxon>Cucurbitales</taxon>
        <taxon>Cucurbitaceae</taxon>
        <taxon>Benincaseae</taxon>
        <taxon>Cucumis</taxon>
    </lineage>
</organism>
<evidence type="ECO:0000313" key="7">
    <source>
        <dbReference type="Proteomes" id="UP000321947"/>
    </source>
</evidence>
<proteinExistence type="predicted"/>